<dbReference type="PANTHER" id="PTHR43155">
    <property type="entry name" value="CYCLIC DI-GMP PHOSPHODIESTERASE PA4108-RELATED"/>
    <property type="match status" value="1"/>
</dbReference>
<dbReference type="PROSITE" id="PS51832">
    <property type="entry name" value="HD_GYP"/>
    <property type="match status" value="1"/>
</dbReference>
<organism evidence="3 4">
    <name type="scientific">Clostridium tertium</name>
    <dbReference type="NCBI Taxonomy" id="1559"/>
    <lineage>
        <taxon>Bacteria</taxon>
        <taxon>Bacillati</taxon>
        <taxon>Bacillota</taxon>
        <taxon>Clostridia</taxon>
        <taxon>Eubacteriales</taxon>
        <taxon>Clostridiaceae</taxon>
        <taxon>Clostridium</taxon>
    </lineage>
</organism>
<evidence type="ECO:0000259" key="2">
    <source>
        <dbReference type="PROSITE" id="PS51832"/>
    </source>
</evidence>
<dbReference type="InterPro" id="IPR037522">
    <property type="entry name" value="HD_GYP_dom"/>
</dbReference>
<comment type="caution">
    <text evidence="3">The sequence shown here is derived from an EMBL/GenBank/DDBJ whole genome shotgun (WGS) entry which is preliminary data.</text>
</comment>
<dbReference type="PROSITE" id="PS51831">
    <property type="entry name" value="HD"/>
    <property type="match status" value="1"/>
</dbReference>
<evidence type="ECO:0000313" key="3">
    <source>
        <dbReference type="EMBL" id="MDC4238645.1"/>
    </source>
</evidence>
<keyword evidence="4" id="KW-1185">Reference proteome</keyword>
<dbReference type="SUPFAM" id="SSF109604">
    <property type="entry name" value="HD-domain/PDEase-like"/>
    <property type="match status" value="1"/>
</dbReference>
<reference evidence="3" key="1">
    <citation type="submission" date="2022-05" db="EMBL/GenBank/DDBJ databases">
        <title>Draft genome sequence of Clostridium tertium strain CP3 isolated from Peru.</title>
        <authorList>
            <person name="Hurtado R."/>
            <person name="Lima L."/>
            <person name="Sousa T."/>
            <person name="Jaiswal A.K."/>
            <person name="Tiwari S."/>
            <person name="Maturrano L."/>
            <person name="Brenig B."/>
            <person name="Azevedo V."/>
        </authorList>
    </citation>
    <scope>NUCLEOTIDE SEQUENCE</scope>
    <source>
        <strain evidence="3">CP3</strain>
    </source>
</reference>
<feature type="domain" description="HD-GYP" evidence="2">
    <location>
        <begin position="111"/>
        <end position="307"/>
    </location>
</feature>
<dbReference type="Pfam" id="PF13487">
    <property type="entry name" value="HD_5"/>
    <property type="match status" value="1"/>
</dbReference>
<dbReference type="Gene3D" id="1.10.3210.10">
    <property type="entry name" value="Hypothetical protein af1432"/>
    <property type="match status" value="1"/>
</dbReference>
<dbReference type="InterPro" id="IPR003607">
    <property type="entry name" value="HD/PDEase_dom"/>
</dbReference>
<protein>
    <submittedName>
        <fullName evidence="3">HD-GYP domain-containing protein</fullName>
    </submittedName>
</protein>
<name>A0A9X3XFH5_9CLOT</name>
<sequence length="348" mass="39451">MNIEKKFINVRDLKIGMVIASEILSNGTVLVGKGITLNQQMLDKLNSICTFDIVEIYTDEKDNSKEKLALKKAEKTLNNISIDVKLIFDNAKTLQTSNTNEINEYAKKLSQELKLSSSVLKNIVLHGSDEDCIYRHSVNVASLSYLLGKWHGLNDNKLHSLIYASLLHDFGKTKLDEDVIKKEEPLSKEDFEIIKTHPTIAYNEIKKIPFISQSVLYAILMHHERCDGTGYPLGLKGNQIHDFAKIIAIADTFDAINSNRTYKKRKRPLEALKIIKDESLNKLDYSLCCTFLEGMANFYIGQTVLLNNKSKCKIIKMDLNNISSPLLLSEDEFIDLSKTTGLYIEQIL</sequence>
<dbReference type="SMART" id="SM00471">
    <property type="entry name" value="HDc"/>
    <property type="match status" value="1"/>
</dbReference>
<proteinExistence type="predicted"/>
<dbReference type="AlphaFoldDB" id="A0A9X3XFH5"/>
<evidence type="ECO:0000313" key="4">
    <source>
        <dbReference type="Proteomes" id="UP001141183"/>
    </source>
</evidence>
<accession>A0A9X3XFH5</accession>
<dbReference type="RefSeq" id="WP_111928458.1">
    <property type="nucleotide sequence ID" value="NZ_CAXSLY010000003.1"/>
</dbReference>
<dbReference type="EMBL" id="JAMRYU010000001">
    <property type="protein sequence ID" value="MDC4238645.1"/>
    <property type="molecule type" value="Genomic_DNA"/>
</dbReference>
<dbReference type="PANTHER" id="PTHR43155:SF2">
    <property type="entry name" value="CYCLIC DI-GMP PHOSPHODIESTERASE PA4108"/>
    <property type="match status" value="1"/>
</dbReference>
<feature type="domain" description="HD" evidence="1">
    <location>
        <begin position="133"/>
        <end position="256"/>
    </location>
</feature>
<evidence type="ECO:0000259" key="1">
    <source>
        <dbReference type="PROSITE" id="PS51831"/>
    </source>
</evidence>
<dbReference type="InterPro" id="IPR006674">
    <property type="entry name" value="HD_domain"/>
</dbReference>
<dbReference type="Proteomes" id="UP001141183">
    <property type="component" value="Unassembled WGS sequence"/>
</dbReference>
<dbReference type="CDD" id="cd00077">
    <property type="entry name" value="HDc"/>
    <property type="match status" value="1"/>
</dbReference>
<gene>
    <name evidence="3" type="ORF">NE398_00455</name>
</gene>